<dbReference type="InterPro" id="IPR011050">
    <property type="entry name" value="Pectin_lyase_fold/virulence"/>
</dbReference>
<feature type="domain" description="Right handed beta helix" evidence="1">
    <location>
        <begin position="200"/>
        <end position="323"/>
    </location>
</feature>
<evidence type="ECO:0000259" key="1">
    <source>
        <dbReference type="Pfam" id="PF13229"/>
    </source>
</evidence>
<evidence type="ECO:0008006" key="5">
    <source>
        <dbReference type="Google" id="ProtNLM"/>
    </source>
</evidence>
<organism evidence="3 4">
    <name type="scientific">Candidatus Raymondbacteria bacterium RIFOXYD12_FULL_49_13</name>
    <dbReference type="NCBI Taxonomy" id="1817890"/>
    <lineage>
        <taxon>Bacteria</taxon>
        <taxon>Raymondiibacteriota</taxon>
    </lineage>
</organism>
<evidence type="ECO:0000313" key="3">
    <source>
        <dbReference type="EMBL" id="OGK01396.1"/>
    </source>
</evidence>
<dbReference type="Pfam" id="PF13229">
    <property type="entry name" value="Beta_helix"/>
    <property type="match status" value="1"/>
</dbReference>
<dbReference type="NCBIfam" id="TIGR04183">
    <property type="entry name" value="Por_Secre_tail"/>
    <property type="match status" value="1"/>
</dbReference>
<evidence type="ECO:0000313" key="4">
    <source>
        <dbReference type="Proteomes" id="UP000179243"/>
    </source>
</evidence>
<dbReference type="Gene3D" id="2.160.20.10">
    <property type="entry name" value="Single-stranded right-handed beta-helix, Pectin lyase-like"/>
    <property type="match status" value="1"/>
</dbReference>
<dbReference type="InterPro" id="IPR012334">
    <property type="entry name" value="Pectin_lyas_fold"/>
</dbReference>
<protein>
    <recommendedName>
        <fullName evidence="5">Right handed beta helix domain-containing protein</fullName>
    </recommendedName>
</protein>
<dbReference type="Pfam" id="PF18962">
    <property type="entry name" value="Por_Secre_tail"/>
    <property type="match status" value="1"/>
</dbReference>
<feature type="domain" description="Secretion system C-terminal sorting" evidence="2">
    <location>
        <begin position="424"/>
        <end position="487"/>
    </location>
</feature>
<gene>
    <name evidence="3" type="ORF">A2519_14895</name>
</gene>
<dbReference type="InterPro" id="IPR039448">
    <property type="entry name" value="Beta_helix"/>
</dbReference>
<proteinExistence type="predicted"/>
<sequence length="498" mass="53847">MKALYIIGLTGLFFIPIHLSAYTTADGKTVPTLPVPSGTVVRCSTAATFNQAINSATSGRTILLKDGTYLMAGYEPMSLDVANITIRGESGDPTKVLVQGRGFESCTNVDEEMFVLYSGNITLADFTIMESRCHGLKIEHANADNILLHNMRFINIGERMIKGGSAYNPQNWTIRYCHFEDNKVPAADRCGAHDAGNYIAGMDIMNGSGWIVSDSYFKNIKGASAGGRGGIFWWQGNTNMTVERNMFIGCDRSICFGNPSGSNDVDSAIIRNNIINRGAYIGLELCYCSNVKVYNNTIYSSDATYSRTIHLYQNGSGNEIKNTIVYGGVLLNGGIMPDTSHNLRYIVGAFIFQSRALNDFHLLPTATAAINKGMILGASLVDDWDKQTRDSIDATPDIGADEYTPADAIESIVPRSAETSLSVSPNPFNPVLTIHMNSYEPATLRVFDTAGRMVADLTTNLKNGCATWDASALPSGIFVIVSTGNTGASKSVRATLLK</sequence>
<name>A0A1F7F4F6_UNCRA</name>
<dbReference type="SMART" id="SM00710">
    <property type="entry name" value="PbH1"/>
    <property type="match status" value="7"/>
</dbReference>
<dbReference type="EMBL" id="MFYX01000126">
    <property type="protein sequence ID" value="OGK01396.1"/>
    <property type="molecule type" value="Genomic_DNA"/>
</dbReference>
<evidence type="ECO:0000259" key="2">
    <source>
        <dbReference type="Pfam" id="PF18962"/>
    </source>
</evidence>
<dbReference type="InterPro" id="IPR026444">
    <property type="entry name" value="Secre_tail"/>
</dbReference>
<accession>A0A1F7F4F6</accession>
<dbReference type="AlphaFoldDB" id="A0A1F7F4F6"/>
<dbReference type="SUPFAM" id="SSF51126">
    <property type="entry name" value="Pectin lyase-like"/>
    <property type="match status" value="1"/>
</dbReference>
<comment type="caution">
    <text evidence="3">The sequence shown here is derived from an EMBL/GenBank/DDBJ whole genome shotgun (WGS) entry which is preliminary data.</text>
</comment>
<dbReference type="Proteomes" id="UP000179243">
    <property type="component" value="Unassembled WGS sequence"/>
</dbReference>
<dbReference type="InterPro" id="IPR006626">
    <property type="entry name" value="PbH1"/>
</dbReference>
<reference evidence="3 4" key="1">
    <citation type="journal article" date="2016" name="Nat. Commun.">
        <title>Thousands of microbial genomes shed light on interconnected biogeochemical processes in an aquifer system.</title>
        <authorList>
            <person name="Anantharaman K."/>
            <person name="Brown C.T."/>
            <person name="Hug L.A."/>
            <person name="Sharon I."/>
            <person name="Castelle C.J."/>
            <person name="Probst A.J."/>
            <person name="Thomas B.C."/>
            <person name="Singh A."/>
            <person name="Wilkins M.J."/>
            <person name="Karaoz U."/>
            <person name="Brodie E.L."/>
            <person name="Williams K.H."/>
            <person name="Hubbard S.S."/>
            <person name="Banfield J.F."/>
        </authorList>
    </citation>
    <scope>NUCLEOTIDE SEQUENCE [LARGE SCALE GENOMIC DNA]</scope>
</reference>